<dbReference type="Gene3D" id="1.20.1250.20">
    <property type="entry name" value="MFS general substrate transporter like domains"/>
    <property type="match status" value="1"/>
</dbReference>
<dbReference type="AlphaFoldDB" id="A0A6A6T311"/>
<dbReference type="PANTHER" id="PTHR48022">
    <property type="entry name" value="PLASTIDIC GLUCOSE TRANSPORTER 4"/>
    <property type="match status" value="1"/>
</dbReference>
<dbReference type="GO" id="GO:0016020">
    <property type="term" value="C:membrane"/>
    <property type="evidence" value="ECO:0007669"/>
    <property type="project" value="UniProtKB-SubCell"/>
</dbReference>
<dbReference type="OrthoDB" id="6339427at2759"/>
<keyword evidence="9" id="KW-1185">Reference proteome</keyword>
<evidence type="ECO:0000256" key="6">
    <source>
        <dbReference type="SAM" id="Phobius"/>
    </source>
</evidence>
<organism evidence="8 9">
    <name type="scientific">Lophiostoma macrostomum CBS 122681</name>
    <dbReference type="NCBI Taxonomy" id="1314788"/>
    <lineage>
        <taxon>Eukaryota</taxon>
        <taxon>Fungi</taxon>
        <taxon>Dikarya</taxon>
        <taxon>Ascomycota</taxon>
        <taxon>Pezizomycotina</taxon>
        <taxon>Dothideomycetes</taxon>
        <taxon>Pleosporomycetidae</taxon>
        <taxon>Pleosporales</taxon>
        <taxon>Lophiostomataceae</taxon>
        <taxon>Lophiostoma</taxon>
    </lineage>
</organism>
<evidence type="ECO:0000313" key="9">
    <source>
        <dbReference type="Proteomes" id="UP000799324"/>
    </source>
</evidence>
<dbReference type="InterPro" id="IPR036259">
    <property type="entry name" value="MFS_trans_sf"/>
</dbReference>
<gene>
    <name evidence="8" type="ORF">K491DRAFT_717340</name>
</gene>
<feature type="domain" description="Major facilitator superfamily (MFS) profile" evidence="7">
    <location>
        <begin position="1"/>
        <end position="135"/>
    </location>
</feature>
<dbReference type="Pfam" id="PF00083">
    <property type="entry name" value="Sugar_tr"/>
    <property type="match status" value="1"/>
</dbReference>
<reference evidence="8" key="1">
    <citation type="journal article" date="2020" name="Stud. Mycol.">
        <title>101 Dothideomycetes genomes: a test case for predicting lifestyles and emergence of pathogens.</title>
        <authorList>
            <person name="Haridas S."/>
            <person name="Albert R."/>
            <person name="Binder M."/>
            <person name="Bloem J."/>
            <person name="Labutti K."/>
            <person name="Salamov A."/>
            <person name="Andreopoulos B."/>
            <person name="Baker S."/>
            <person name="Barry K."/>
            <person name="Bills G."/>
            <person name="Bluhm B."/>
            <person name="Cannon C."/>
            <person name="Castanera R."/>
            <person name="Culley D."/>
            <person name="Daum C."/>
            <person name="Ezra D."/>
            <person name="Gonzalez J."/>
            <person name="Henrissat B."/>
            <person name="Kuo A."/>
            <person name="Liang C."/>
            <person name="Lipzen A."/>
            <person name="Lutzoni F."/>
            <person name="Magnuson J."/>
            <person name="Mondo S."/>
            <person name="Nolan M."/>
            <person name="Ohm R."/>
            <person name="Pangilinan J."/>
            <person name="Park H.-J."/>
            <person name="Ramirez L."/>
            <person name="Alfaro M."/>
            <person name="Sun H."/>
            <person name="Tritt A."/>
            <person name="Yoshinaga Y."/>
            <person name="Zwiers L.-H."/>
            <person name="Turgeon B."/>
            <person name="Goodwin S."/>
            <person name="Spatafora J."/>
            <person name="Crous P."/>
            <person name="Grigoriev I."/>
        </authorList>
    </citation>
    <scope>NUCLEOTIDE SEQUENCE</scope>
    <source>
        <strain evidence="8">CBS 122681</strain>
    </source>
</reference>
<keyword evidence="3 6" id="KW-0812">Transmembrane</keyword>
<dbReference type="InterPro" id="IPR020846">
    <property type="entry name" value="MFS_dom"/>
</dbReference>
<evidence type="ECO:0000256" key="4">
    <source>
        <dbReference type="ARBA" id="ARBA00022989"/>
    </source>
</evidence>
<keyword evidence="4 6" id="KW-1133">Transmembrane helix</keyword>
<evidence type="ECO:0000313" key="8">
    <source>
        <dbReference type="EMBL" id="KAF2654286.1"/>
    </source>
</evidence>
<evidence type="ECO:0000256" key="3">
    <source>
        <dbReference type="ARBA" id="ARBA00022692"/>
    </source>
</evidence>
<feature type="transmembrane region" description="Helical" evidence="6">
    <location>
        <begin position="66"/>
        <end position="87"/>
    </location>
</feature>
<evidence type="ECO:0000259" key="7">
    <source>
        <dbReference type="PROSITE" id="PS50850"/>
    </source>
</evidence>
<evidence type="ECO:0000256" key="1">
    <source>
        <dbReference type="ARBA" id="ARBA00004141"/>
    </source>
</evidence>
<evidence type="ECO:0000256" key="5">
    <source>
        <dbReference type="ARBA" id="ARBA00023136"/>
    </source>
</evidence>
<comment type="subcellular location">
    <subcellularLocation>
        <location evidence="1">Membrane</location>
        <topology evidence="1">Multi-pass membrane protein</topology>
    </subcellularLocation>
</comment>
<dbReference type="Proteomes" id="UP000799324">
    <property type="component" value="Unassembled WGS sequence"/>
</dbReference>
<keyword evidence="5 6" id="KW-0472">Membrane</keyword>
<sequence>MFVGRIILGIGNGINTAPAPLWQTQTAQIKWRGKLVIFEIWMNVAGFSLCNWINYGMSYAGGPVAWRFPLAFQYFLFIVLFMTVPWLSLIQHGHLAEATQVLAAIDGKGIDDAFVLSQRNEIQYSVNYEREHAIG</sequence>
<name>A0A6A6T311_9PLEO</name>
<protein>
    <recommendedName>
        <fullName evidence="7">Major facilitator superfamily (MFS) profile domain-containing protein</fullName>
    </recommendedName>
</protein>
<dbReference type="PANTHER" id="PTHR48022:SF26">
    <property type="entry name" value="MAJOR FACILITATOR SUPERFAMILY (MFS) PROFILE DOMAIN-CONTAINING PROTEIN-RELATED"/>
    <property type="match status" value="1"/>
</dbReference>
<dbReference type="InterPro" id="IPR050360">
    <property type="entry name" value="MFS_Sugar_Transporters"/>
</dbReference>
<dbReference type="PROSITE" id="PS50850">
    <property type="entry name" value="MFS"/>
    <property type="match status" value="1"/>
</dbReference>
<dbReference type="SUPFAM" id="SSF103473">
    <property type="entry name" value="MFS general substrate transporter"/>
    <property type="match status" value="1"/>
</dbReference>
<dbReference type="GO" id="GO:0005351">
    <property type="term" value="F:carbohydrate:proton symporter activity"/>
    <property type="evidence" value="ECO:0007669"/>
    <property type="project" value="TreeGrafter"/>
</dbReference>
<dbReference type="EMBL" id="MU004367">
    <property type="protein sequence ID" value="KAF2654286.1"/>
    <property type="molecule type" value="Genomic_DNA"/>
</dbReference>
<feature type="transmembrane region" description="Helical" evidence="6">
    <location>
        <begin position="35"/>
        <end position="54"/>
    </location>
</feature>
<comment type="similarity">
    <text evidence="2">Belongs to the major facilitator superfamily. Sugar transporter (TC 2.A.1.1) family.</text>
</comment>
<accession>A0A6A6T311</accession>
<dbReference type="InterPro" id="IPR005828">
    <property type="entry name" value="MFS_sugar_transport-like"/>
</dbReference>
<evidence type="ECO:0000256" key="2">
    <source>
        <dbReference type="ARBA" id="ARBA00010992"/>
    </source>
</evidence>
<proteinExistence type="inferred from homology"/>